<evidence type="ECO:0000256" key="10">
    <source>
        <dbReference type="PIRSR" id="PIRSR001415-2"/>
    </source>
</evidence>
<keyword evidence="16" id="KW-1185">Reference proteome</keyword>
<evidence type="ECO:0000256" key="12">
    <source>
        <dbReference type="PIRSR" id="PIRSR001415-5"/>
    </source>
</evidence>
<dbReference type="UniPathway" id="UPA00251">
    <property type="reaction ID" value="UER00318"/>
</dbReference>
<evidence type="ECO:0000256" key="8">
    <source>
        <dbReference type="ARBA" id="ARBA00047651"/>
    </source>
</evidence>
<feature type="binding site" evidence="10">
    <location>
        <position position="244"/>
    </location>
    <ligand>
        <name>5-aminolevulinate</name>
        <dbReference type="ChEBI" id="CHEBI:356416"/>
        <label>1</label>
    </ligand>
</feature>
<dbReference type="STRING" id="1354304.XPG1_0714"/>
<dbReference type="PROSITE" id="PS00169">
    <property type="entry name" value="D_ALA_DEHYDRATASE"/>
    <property type="match status" value="1"/>
</dbReference>
<feature type="binding site" evidence="11">
    <location>
        <position position="148"/>
    </location>
    <ligand>
        <name>Zn(2+)</name>
        <dbReference type="ChEBI" id="CHEBI:29105"/>
        <note>catalytic</note>
    </ligand>
</feature>
<evidence type="ECO:0000256" key="13">
    <source>
        <dbReference type="RuleBase" id="RU000515"/>
    </source>
</evidence>
<comment type="similarity">
    <text evidence="2 14">Belongs to the ALAD family.</text>
</comment>
<dbReference type="SUPFAM" id="SSF51569">
    <property type="entry name" value="Aldolase"/>
    <property type="match status" value="1"/>
</dbReference>
<dbReference type="NCBIfam" id="NF006762">
    <property type="entry name" value="PRK09283.1"/>
    <property type="match status" value="1"/>
</dbReference>
<keyword evidence="6 13" id="KW-0456">Lyase</keyword>
<dbReference type="InterPro" id="IPR030656">
    <property type="entry name" value="ALAD_AS"/>
</dbReference>
<evidence type="ECO:0000313" key="15">
    <source>
        <dbReference type="EMBL" id="CDG20369.1"/>
    </source>
</evidence>
<evidence type="ECO:0000256" key="1">
    <source>
        <dbReference type="ARBA" id="ARBA00004694"/>
    </source>
</evidence>
<dbReference type="CDD" id="cd00384">
    <property type="entry name" value="ALAD_PBGS"/>
    <property type="match status" value="1"/>
</dbReference>
<feature type="binding site" evidence="11">
    <location>
        <position position="158"/>
    </location>
    <ligand>
        <name>Zn(2+)</name>
        <dbReference type="ChEBI" id="CHEBI:29105"/>
        <note>catalytic</note>
    </ligand>
</feature>
<dbReference type="GO" id="GO:0006782">
    <property type="term" value="P:protoporphyrinogen IX biosynthetic process"/>
    <property type="evidence" value="ECO:0007669"/>
    <property type="project" value="UniProtKB-UniPathway"/>
</dbReference>
<comment type="catalytic activity">
    <reaction evidence="8 13">
        <text>2 5-aminolevulinate = porphobilinogen + 2 H2O + H(+)</text>
        <dbReference type="Rhea" id="RHEA:24064"/>
        <dbReference type="ChEBI" id="CHEBI:15377"/>
        <dbReference type="ChEBI" id="CHEBI:15378"/>
        <dbReference type="ChEBI" id="CHEBI:58126"/>
        <dbReference type="ChEBI" id="CHEBI:356416"/>
        <dbReference type="EC" id="4.2.1.24"/>
    </reaction>
</comment>
<dbReference type="GO" id="GO:0008270">
    <property type="term" value="F:zinc ion binding"/>
    <property type="evidence" value="ECO:0007669"/>
    <property type="project" value="TreeGrafter"/>
</dbReference>
<dbReference type="EC" id="4.2.1.24" evidence="3 13"/>
<evidence type="ECO:0000256" key="4">
    <source>
        <dbReference type="ARBA" id="ARBA00020771"/>
    </source>
</evidence>
<accession>A0A068R001</accession>
<name>A0A068R001_9GAMM</name>
<comment type="pathway">
    <text evidence="1">Porphyrin-containing compound metabolism; protoporphyrin-IX biosynthesis; coproporphyrinogen-III from 5-aminolevulinate: step 1/4.</text>
</comment>
<dbReference type="RefSeq" id="WP_084717257.1">
    <property type="nucleotide sequence ID" value="NZ_FO704551.1"/>
</dbReference>
<feature type="binding site" evidence="10">
    <location>
        <position position="301"/>
    </location>
    <ligand>
        <name>5-aminolevulinate</name>
        <dbReference type="ChEBI" id="CHEBI:356416"/>
        <label>2</label>
    </ligand>
</feature>
<dbReference type="EMBL" id="FO704551">
    <property type="protein sequence ID" value="CDG20369.1"/>
    <property type="molecule type" value="Genomic_DNA"/>
</dbReference>
<evidence type="ECO:0000256" key="14">
    <source>
        <dbReference type="RuleBase" id="RU004161"/>
    </source>
</evidence>
<keyword evidence="7 13" id="KW-0627">Porphyrin biosynthesis</keyword>
<feature type="binding site" evidence="11">
    <location>
        <position position="150"/>
    </location>
    <ligand>
        <name>Zn(2+)</name>
        <dbReference type="ChEBI" id="CHEBI:29105"/>
        <note>catalytic</note>
    </ligand>
</feature>
<dbReference type="PANTHER" id="PTHR11458">
    <property type="entry name" value="DELTA-AMINOLEVULINIC ACID DEHYDRATASE"/>
    <property type="match status" value="1"/>
</dbReference>
<feature type="binding site" evidence="12">
    <location>
        <position position="260"/>
    </location>
    <ligand>
        <name>Mg(2+)</name>
        <dbReference type="ChEBI" id="CHEBI:18420"/>
    </ligand>
</feature>
<dbReference type="Pfam" id="PF00490">
    <property type="entry name" value="ALAD"/>
    <property type="match status" value="1"/>
</dbReference>
<gene>
    <name evidence="15" type="primary">hemB</name>
    <name evidence="15" type="ORF">XPG1_0714</name>
</gene>
<feature type="binding site" evidence="10">
    <location>
        <position position="340"/>
    </location>
    <ligand>
        <name>5-aminolevulinate</name>
        <dbReference type="ChEBI" id="CHEBI:356416"/>
        <label>2</label>
    </ligand>
</feature>
<feature type="active site" description="Schiff-base intermediate with substrate" evidence="9">
    <location>
        <position position="275"/>
    </location>
</feature>
<evidence type="ECO:0000256" key="6">
    <source>
        <dbReference type="ARBA" id="ARBA00023239"/>
    </source>
</evidence>
<dbReference type="GO" id="GO:0004655">
    <property type="term" value="F:porphobilinogen synthase activity"/>
    <property type="evidence" value="ECO:0007669"/>
    <property type="project" value="UniProtKB-EC"/>
</dbReference>
<sequence length="361" mass="40107">MSLTKTILVNKSWGYITVVSISNSNNAVQQGLTKRLRRLRTTSLMRELVRENEVQLSDLIYPIFIEENISSEVPITALPGLVRIPETQLASEIKELYALGIRYVMPFGISHHKDEIGSDTWNSNGLLSRMISTIKSTCQQMMVIPDICFCEYTTHGHCGVLTNHDVDNDQTVTNLVKQCINAARAGADMLAPSAMMDGQIMAIRQGLDEAGFSRVAILAHSAKFASSFYGPFRHAVECDLKGDRRTYQLDYANSRQALSEALLDEQEGADILMIKPGTPYLDILSSLRRKTLLPLAAYQVSGEYAAIKCAAQMGILNEQETVLETLTGLKRAGADLIVTYFAKQFAIWNQCDSYTLEHIKA</sequence>
<organism evidence="15 16">
    <name type="scientific">Xenorhabdus poinarii G6</name>
    <dbReference type="NCBI Taxonomy" id="1354304"/>
    <lineage>
        <taxon>Bacteria</taxon>
        <taxon>Pseudomonadati</taxon>
        <taxon>Pseudomonadota</taxon>
        <taxon>Gammaproteobacteria</taxon>
        <taxon>Enterobacterales</taxon>
        <taxon>Morganellaceae</taxon>
        <taxon>Xenorhabdus</taxon>
    </lineage>
</organism>
<reference evidence="15 16" key="1">
    <citation type="submission" date="2013-07" db="EMBL/GenBank/DDBJ databases">
        <authorList>
            <person name="Genoscope - CEA"/>
        </authorList>
    </citation>
    <scope>NUCLEOTIDE SEQUENCE [LARGE SCALE GENOMIC DNA]</scope>
    <source>
        <strain evidence="15 16">G6</strain>
    </source>
</reference>
<evidence type="ECO:0000256" key="7">
    <source>
        <dbReference type="ARBA" id="ARBA00023244"/>
    </source>
</evidence>
<dbReference type="NCBIfam" id="NF009923">
    <property type="entry name" value="PRK13384.1"/>
    <property type="match status" value="1"/>
</dbReference>
<dbReference type="OrthoDB" id="9805001at2"/>
<evidence type="ECO:0000313" key="16">
    <source>
        <dbReference type="Proteomes" id="UP000032735"/>
    </source>
</evidence>
<dbReference type="PIRSF" id="PIRSF001415">
    <property type="entry name" value="Porphbilin_synth"/>
    <property type="match status" value="1"/>
</dbReference>
<dbReference type="KEGG" id="xpo:XPG1_0714"/>
<feature type="binding site" evidence="10">
    <location>
        <position position="233"/>
    </location>
    <ligand>
        <name>5-aminolevulinate</name>
        <dbReference type="ChEBI" id="CHEBI:356416"/>
        <label>1</label>
    </ligand>
</feature>
<dbReference type="PRINTS" id="PR00144">
    <property type="entry name" value="DALDHYDRTASE"/>
</dbReference>
<evidence type="ECO:0000256" key="3">
    <source>
        <dbReference type="ARBA" id="ARBA00012053"/>
    </source>
</evidence>
<dbReference type="HOGENOM" id="CLU_035731_0_0_6"/>
<dbReference type="GO" id="GO:0005829">
    <property type="term" value="C:cytosol"/>
    <property type="evidence" value="ECO:0007669"/>
    <property type="project" value="TreeGrafter"/>
</dbReference>
<feature type="active site" description="Schiff-base intermediate with substrate" evidence="9">
    <location>
        <position position="223"/>
    </location>
</feature>
<evidence type="ECO:0000256" key="2">
    <source>
        <dbReference type="ARBA" id="ARBA00008055"/>
    </source>
</evidence>
<keyword evidence="12" id="KW-0460">Magnesium</keyword>
<proteinExistence type="inferred from homology"/>
<keyword evidence="11" id="KW-0479">Metal-binding</keyword>
<dbReference type="Gene3D" id="3.20.20.70">
    <property type="entry name" value="Aldolase class I"/>
    <property type="match status" value="1"/>
</dbReference>
<dbReference type="PANTHER" id="PTHR11458:SF1">
    <property type="entry name" value="DELTA-AMINOLEVULINIC ACID DEHYDRATASE"/>
    <property type="match status" value="1"/>
</dbReference>
<dbReference type="InterPro" id="IPR013785">
    <property type="entry name" value="Aldolase_TIM"/>
</dbReference>
<dbReference type="Proteomes" id="UP000032735">
    <property type="component" value="Chromosome"/>
</dbReference>
<dbReference type="FunFam" id="3.20.20.70:FF:000019">
    <property type="entry name" value="Delta-aminolevulinic acid dehydratase"/>
    <property type="match status" value="1"/>
</dbReference>
<dbReference type="InterPro" id="IPR001731">
    <property type="entry name" value="ALAD"/>
</dbReference>
<keyword evidence="11" id="KW-0862">Zinc</keyword>
<dbReference type="AlphaFoldDB" id="A0A068R001"/>
<protein>
    <recommendedName>
        <fullName evidence="4 13">Delta-aminolevulinic acid dehydratase</fullName>
        <ecNumber evidence="3 13">4.2.1.24</ecNumber>
    </recommendedName>
</protein>
<evidence type="ECO:0000256" key="5">
    <source>
        <dbReference type="ARBA" id="ARBA00023133"/>
    </source>
</evidence>
<dbReference type="SMART" id="SM01004">
    <property type="entry name" value="ALAD"/>
    <property type="match status" value="1"/>
</dbReference>
<evidence type="ECO:0000256" key="11">
    <source>
        <dbReference type="PIRSR" id="PIRSR001415-3"/>
    </source>
</evidence>
<keyword evidence="5" id="KW-0350">Heme biosynthesis</keyword>
<evidence type="ECO:0000256" key="9">
    <source>
        <dbReference type="PIRSR" id="PIRSR001415-1"/>
    </source>
</evidence>
<comment type="subunit">
    <text evidence="13">Homooctamer.</text>
</comment>